<accession>A0ABN3VFP8</accession>
<organism evidence="1 2">
    <name type="scientific">Saccharopolyspora taberi</name>
    <dbReference type="NCBI Taxonomy" id="60895"/>
    <lineage>
        <taxon>Bacteria</taxon>
        <taxon>Bacillati</taxon>
        <taxon>Actinomycetota</taxon>
        <taxon>Actinomycetes</taxon>
        <taxon>Pseudonocardiales</taxon>
        <taxon>Pseudonocardiaceae</taxon>
        <taxon>Saccharopolyspora</taxon>
    </lineage>
</organism>
<proteinExistence type="predicted"/>
<gene>
    <name evidence="1" type="ORF">GCM10010470_37000</name>
</gene>
<protein>
    <submittedName>
        <fullName evidence="1">Uncharacterized protein</fullName>
    </submittedName>
</protein>
<dbReference type="RefSeq" id="WP_344681356.1">
    <property type="nucleotide sequence ID" value="NZ_BAAAUX010000015.1"/>
</dbReference>
<reference evidence="1 2" key="1">
    <citation type="journal article" date="2019" name="Int. J. Syst. Evol. Microbiol.">
        <title>The Global Catalogue of Microorganisms (GCM) 10K type strain sequencing project: providing services to taxonomists for standard genome sequencing and annotation.</title>
        <authorList>
            <consortium name="The Broad Institute Genomics Platform"/>
            <consortium name="The Broad Institute Genome Sequencing Center for Infectious Disease"/>
            <person name="Wu L."/>
            <person name="Ma J."/>
        </authorList>
    </citation>
    <scope>NUCLEOTIDE SEQUENCE [LARGE SCALE GENOMIC DNA]</scope>
    <source>
        <strain evidence="1 2">JCM 9383</strain>
    </source>
</reference>
<evidence type="ECO:0000313" key="1">
    <source>
        <dbReference type="EMBL" id="GAA2798438.1"/>
    </source>
</evidence>
<name>A0ABN3VFP8_9PSEU</name>
<dbReference type="EMBL" id="BAAAUX010000015">
    <property type="protein sequence ID" value="GAA2798438.1"/>
    <property type="molecule type" value="Genomic_DNA"/>
</dbReference>
<keyword evidence="2" id="KW-1185">Reference proteome</keyword>
<evidence type="ECO:0000313" key="2">
    <source>
        <dbReference type="Proteomes" id="UP001500979"/>
    </source>
</evidence>
<dbReference type="Proteomes" id="UP001500979">
    <property type="component" value="Unassembled WGS sequence"/>
</dbReference>
<sequence length="280" mass="29974">MTLTVVAPRTLVQPDGPFVDAEPVRRHVRGLQAAGIGWRRVAELAGLSPSVLTRLLYGGNNVPPSRRVRRATAERILAVQIDIDSPAAGSLVDATGTRRRLQALVAIGWAQTWLAAELGLSSDEVGAILHTDRRVRGGTDRAVRALYEQWWDCPPPQETARQQAAASHSRKLATSYGWAPPMAWDDAALDDPDAVPDGLAEEQVDDVDEIAVELACEGKRRAAQLRPVDRDAAIRVLAAQGMSVTGIVKRLRTSAPTVQQVLAPTEANETGAPAEVGDAA</sequence>
<comment type="caution">
    <text evidence="1">The sequence shown here is derived from an EMBL/GenBank/DDBJ whole genome shotgun (WGS) entry which is preliminary data.</text>
</comment>